<evidence type="ECO:0000313" key="2">
    <source>
        <dbReference type="EMBL" id="CCA66658.1"/>
    </source>
</evidence>
<feature type="compositionally biased region" description="Polar residues" evidence="1">
    <location>
        <begin position="573"/>
        <end position="582"/>
    </location>
</feature>
<proteinExistence type="predicted"/>
<evidence type="ECO:0000256" key="1">
    <source>
        <dbReference type="SAM" id="MobiDB-lite"/>
    </source>
</evidence>
<feature type="region of interest" description="Disordered" evidence="1">
    <location>
        <begin position="558"/>
        <end position="712"/>
    </location>
</feature>
<feature type="region of interest" description="Disordered" evidence="1">
    <location>
        <begin position="256"/>
        <end position="378"/>
    </location>
</feature>
<gene>
    <name evidence="2" type="ORF">PIIN_00340</name>
</gene>
<feature type="compositionally biased region" description="Polar residues" evidence="1">
    <location>
        <begin position="43"/>
        <end position="62"/>
    </location>
</feature>
<name>G4T5S1_SERID</name>
<dbReference type="EMBL" id="CAFZ01000004">
    <property type="protein sequence ID" value="CCA66658.1"/>
    <property type="molecule type" value="Genomic_DNA"/>
</dbReference>
<dbReference type="AlphaFoldDB" id="G4T5S1"/>
<accession>G4T5S1</accession>
<feature type="region of interest" description="Disordered" evidence="1">
    <location>
        <begin position="412"/>
        <end position="467"/>
    </location>
</feature>
<protein>
    <submittedName>
        <fullName evidence="2">Uncharacterized protein</fullName>
    </submittedName>
</protein>
<feature type="compositionally biased region" description="Low complexity" evidence="1">
    <location>
        <begin position="22"/>
        <end position="32"/>
    </location>
</feature>
<feature type="compositionally biased region" description="Basic residues" evidence="1">
    <location>
        <begin position="277"/>
        <end position="290"/>
    </location>
</feature>
<sequence>MASRPTMTITTQRTAQRPGAPSTVSTSSSTSSNATIRPHVTTPRATSPASRMFVTTGSNQRTKVPGSRQPPSKTILIRHPHWAESSTVQQNTPLLDVKDVLKGLSWRLEQFLDMGASFPLIEPEMVVAARQDMSICGTALDLLASAVLADGDPPICELPLVKMDANGKPYAENTQLDPPRQSTIARIICDLDLTESVMHPLVNQLATDLRKLAKEINQSRSFLDQLDEAMMNALKESARVSMMPIRKGTMNIMQLPTVGEGSEPTSSQNSSRSSSRSSRRGSRSHSRSSSRRGDKGYSDMNGERGQSLKPKSSTQSLRLGADNMPLLDGEYGDNDGTATGSEMNPHHHPALTASSPRPLRAQPGSYPERPSSRNQSTDIYSGVAPITIPAFTPGQADLSNLLASTHLEDMHKASRGTTLPGPPPNNPIGVVHLQPMPSDTPPVRQRGPRPLPPRPSPSPQPPQQPLVNMFEVPSMSAVPDQNAPAPAPFTIPPPPPTLVNMAPVSSQVFFVPSISEVSSSSAYDLQKVRDQYAMGSNSSLAHSDHESVRSRRVGRIMYPSAEPSQGPLRSDGFVNNGSSNPLIPNWGSDPNYPTWYPGPTGNPVPQVVSSEPEPKKEGFFDSVKTFLRGNQEKSSQSSDRNSSDSRLHPSSVAITPQDASAYYRGRSNSPLPHMPPANMVHSYGPIPPHPHPLSNGHSPSPRPASPQISPGYANAFQANPVAASSYHGAGPSGSRRSEYAPTLLDNAPKAEANRPREDVKNPDVDAIVETVYAAIAECLGSSVLRPVLAKDEKRAYYSAMGLAILNVSPTLQQGSGDTPNLIRVMSRNVRLTDLPGAYRTCATELASIGREVRKLREEDDERAIAYVARGKSLPEPRISRVQKLLERGVGWVGADGRVRGTSNRSGGTGRSLEFSNKITTLALDMMKLPAFQEEKLRKLVGPAGASAAY</sequence>
<evidence type="ECO:0000313" key="3">
    <source>
        <dbReference type="Proteomes" id="UP000007148"/>
    </source>
</evidence>
<keyword evidence="3" id="KW-1185">Reference proteome</keyword>
<comment type="caution">
    <text evidence="2">The sequence shown here is derived from an EMBL/GenBank/DDBJ whole genome shotgun (WGS) entry which is preliminary data.</text>
</comment>
<feature type="compositionally biased region" description="Pro residues" evidence="1">
    <location>
        <begin position="449"/>
        <end position="464"/>
    </location>
</feature>
<reference evidence="2 3" key="1">
    <citation type="journal article" date="2011" name="PLoS Pathog.">
        <title>Endophytic Life Strategies Decoded by Genome and Transcriptome Analyses of the Mutualistic Root Symbiont Piriformospora indica.</title>
        <authorList>
            <person name="Zuccaro A."/>
            <person name="Lahrmann U."/>
            <person name="Guldener U."/>
            <person name="Langen G."/>
            <person name="Pfiffi S."/>
            <person name="Biedenkopf D."/>
            <person name="Wong P."/>
            <person name="Samans B."/>
            <person name="Grimm C."/>
            <person name="Basiewicz M."/>
            <person name="Murat C."/>
            <person name="Martin F."/>
            <person name="Kogel K.H."/>
        </authorList>
    </citation>
    <scope>NUCLEOTIDE SEQUENCE [LARGE SCALE GENOMIC DNA]</scope>
    <source>
        <strain evidence="2 3">DSM 11827</strain>
    </source>
</reference>
<feature type="region of interest" description="Disordered" evidence="1">
    <location>
        <begin position="1"/>
        <end position="73"/>
    </location>
</feature>
<dbReference type="InParanoid" id="G4T5S1"/>
<feature type="compositionally biased region" description="Low complexity" evidence="1">
    <location>
        <begin position="266"/>
        <end position="276"/>
    </location>
</feature>
<organism evidence="2 3">
    <name type="scientific">Serendipita indica (strain DSM 11827)</name>
    <name type="common">Root endophyte fungus</name>
    <name type="synonym">Piriformospora indica</name>
    <dbReference type="NCBI Taxonomy" id="1109443"/>
    <lineage>
        <taxon>Eukaryota</taxon>
        <taxon>Fungi</taxon>
        <taxon>Dikarya</taxon>
        <taxon>Basidiomycota</taxon>
        <taxon>Agaricomycotina</taxon>
        <taxon>Agaricomycetes</taxon>
        <taxon>Sebacinales</taxon>
        <taxon>Serendipitaceae</taxon>
        <taxon>Serendipita</taxon>
    </lineage>
</organism>
<feature type="compositionally biased region" description="Polar residues" evidence="1">
    <location>
        <begin position="1"/>
        <end position="15"/>
    </location>
</feature>
<dbReference type="OrthoDB" id="3265992at2759"/>
<dbReference type="STRING" id="1109443.G4T5S1"/>
<dbReference type="HOGENOM" id="CLU_310152_0_0_1"/>
<dbReference type="Proteomes" id="UP000007148">
    <property type="component" value="Unassembled WGS sequence"/>
</dbReference>